<gene>
    <name evidence="2" type="ORF">CPELLU_LOCUS4939</name>
</gene>
<organism evidence="2 3">
    <name type="scientific">Cetraspora pellucida</name>
    <dbReference type="NCBI Taxonomy" id="1433469"/>
    <lineage>
        <taxon>Eukaryota</taxon>
        <taxon>Fungi</taxon>
        <taxon>Fungi incertae sedis</taxon>
        <taxon>Mucoromycota</taxon>
        <taxon>Glomeromycotina</taxon>
        <taxon>Glomeromycetes</taxon>
        <taxon>Diversisporales</taxon>
        <taxon>Gigasporaceae</taxon>
        <taxon>Cetraspora</taxon>
    </lineage>
</organism>
<evidence type="ECO:0000313" key="2">
    <source>
        <dbReference type="EMBL" id="CAG8555105.1"/>
    </source>
</evidence>
<dbReference type="OrthoDB" id="2441989at2759"/>
<keyword evidence="3" id="KW-1185">Reference proteome</keyword>
<dbReference type="AlphaFoldDB" id="A0A9N9B4C9"/>
<comment type="caution">
    <text evidence="2">The sequence shown here is derived from an EMBL/GenBank/DDBJ whole genome shotgun (WGS) entry which is preliminary data.</text>
</comment>
<evidence type="ECO:0000256" key="1">
    <source>
        <dbReference type="SAM" id="MobiDB-lite"/>
    </source>
</evidence>
<reference evidence="2" key="1">
    <citation type="submission" date="2021-06" db="EMBL/GenBank/DDBJ databases">
        <authorList>
            <person name="Kallberg Y."/>
            <person name="Tangrot J."/>
            <person name="Rosling A."/>
        </authorList>
    </citation>
    <scope>NUCLEOTIDE SEQUENCE</scope>
    <source>
        <strain evidence="2">FL966</strain>
    </source>
</reference>
<name>A0A9N9B4C9_9GLOM</name>
<dbReference type="EMBL" id="CAJVQA010002691">
    <property type="protein sequence ID" value="CAG8555105.1"/>
    <property type="molecule type" value="Genomic_DNA"/>
</dbReference>
<feature type="region of interest" description="Disordered" evidence="1">
    <location>
        <begin position="311"/>
        <end position="362"/>
    </location>
</feature>
<proteinExistence type="predicted"/>
<dbReference type="Proteomes" id="UP000789759">
    <property type="component" value="Unassembled WGS sequence"/>
</dbReference>
<feature type="compositionally biased region" description="Polar residues" evidence="1">
    <location>
        <begin position="328"/>
        <end position="362"/>
    </location>
</feature>
<accession>A0A9N9B4C9</accession>
<evidence type="ECO:0000313" key="3">
    <source>
        <dbReference type="Proteomes" id="UP000789759"/>
    </source>
</evidence>
<protein>
    <submittedName>
        <fullName evidence="2">3680_t:CDS:1</fullName>
    </submittedName>
</protein>
<sequence>MNAISSSGNKNAITKAVSTMIKSTRASKVKRNAIPTIKNSVNNNDKSNMISNIEIEDSVPKPIFGKLEAIHKNARVQAIHKATEVWVKVLKEFHFDMSYEGKIKKIDTKKVLKDQLSKFVYSIEKKNSVMSKPVEILNPKVYFDLNTIINDELKNLLVKGLGKCVRLDRLTLQEVKQILSYHTIQCNNPEGLLQCIFFYNSILLALRGGLKNYDGQAEVISLPNIKSIIDDYEFYFIKHPFYGQAIDEKRLRSYFQIISKAMDIEFGGCNLSNHSERKTAVQMLKGLGYSDARKLKKLLASGINKLEVSSNDDFESSGATTDYDEPSEGNTNDLPGANTNNLPEAITNNLPGATTNDPSRATTTNKLLQSQIQNVLDEIECKTFVRKMHKMKKIEKNLLKNSLPEILLIIVFFIFNFL</sequence>